<dbReference type="SMART" id="SM00389">
    <property type="entry name" value="HOX"/>
    <property type="match status" value="1"/>
</dbReference>
<gene>
    <name evidence="8" type="ORF">MIND_00271700</name>
</gene>
<dbReference type="Proteomes" id="UP000636479">
    <property type="component" value="Unassembled WGS sequence"/>
</dbReference>
<dbReference type="EMBL" id="JACAZF010000002">
    <property type="protein sequence ID" value="KAF7312577.1"/>
    <property type="molecule type" value="Genomic_DNA"/>
</dbReference>
<feature type="compositionally biased region" description="Low complexity" evidence="6">
    <location>
        <begin position="1"/>
        <end position="11"/>
    </location>
</feature>
<feature type="DNA-binding region" description="Homeobox" evidence="4">
    <location>
        <begin position="738"/>
        <end position="797"/>
    </location>
</feature>
<feature type="compositionally biased region" description="Polar residues" evidence="6">
    <location>
        <begin position="829"/>
        <end position="840"/>
    </location>
</feature>
<feature type="region of interest" description="Disordered" evidence="6">
    <location>
        <begin position="1"/>
        <end position="27"/>
    </location>
</feature>
<dbReference type="CDD" id="cd00086">
    <property type="entry name" value="homeodomain"/>
    <property type="match status" value="1"/>
</dbReference>
<organism evidence="8 9">
    <name type="scientific">Mycena indigotica</name>
    <dbReference type="NCBI Taxonomy" id="2126181"/>
    <lineage>
        <taxon>Eukaryota</taxon>
        <taxon>Fungi</taxon>
        <taxon>Dikarya</taxon>
        <taxon>Basidiomycota</taxon>
        <taxon>Agaricomycotina</taxon>
        <taxon>Agaricomycetes</taxon>
        <taxon>Agaricomycetidae</taxon>
        <taxon>Agaricales</taxon>
        <taxon>Marasmiineae</taxon>
        <taxon>Mycenaceae</taxon>
        <taxon>Mycena</taxon>
    </lineage>
</organism>
<feature type="domain" description="Homeobox" evidence="7">
    <location>
        <begin position="736"/>
        <end position="796"/>
    </location>
</feature>
<dbReference type="RefSeq" id="XP_037224685.1">
    <property type="nucleotide sequence ID" value="XM_037359590.1"/>
</dbReference>
<comment type="caution">
    <text evidence="8">The sequence shown here is derived from an EMBL/GenBank/DDBJ whole genome shotgun (WGS) entry which is preliminary data.</text>
</comment>
<evidence type="ECO:0000256" key="6">
    <source>
        <dbReference type="SAM" id="MobiDB-lite"/>
    </source>
</evidence>
<dbReference type="InterPro" id="IPR001356">
    <property type="entry name" value="HD"/>
</dbReference>
<feature type="region of interest" description="Disordered" evidence="6">
    <location>
        <begin position="334"/>
        <end position="358"/>
    </location>
</feature>
<reference evidence="8" key="1">
    <citation type="submission" date="2020-05" db="EMBL/GenBank/DDBJ databases">
        <title>Mycena genomes resolve the evolution of fungal bioluminescence.</title>
        <authorList>
            <person name="Tsai I.J."/>
        </authorList>
    </citation>
    <scope>NUCLEOTIDE SEQUENCE</scope>
    <source>
        <strain evidence="8">171206Taipei</strain>
    </source>
</reference>
<evidence type="ECO:0000256" key="3">
    <source>
        <dbReference type="ARBA" id="ARBA00023242"/>
    </source>
</evidence>
<evidence type="ECO:0000256" key="2">
    <source>
        <dbReference type="ARBA" id="ARBA00023155"/>
    </source>
</evidence>
<dbReference type="PANTHER" id="PTHR24324:SF9">
    <property type="entry name" value="HOMEOBOX DOMAIN-CONTAINING PROTEIN"/>
    <property type="match status" value="1"/>
</dbReference>
<comment type="subcellular location">
    <subcellularLocation>
        <location evidence="4 5">Nucleus</location>
    </subcellularLocation>
</comment>
<dbReference type="GO" id="GO:0030154">
    <property type="term" value="P:cell differentiation"/>
    <property type="evidence" value="ECO:0007669"/>
    <property type="project" value="TreeGrafter"/>
</dbReference>
<dbReference type="GO" id="GO:0000978">
    <property type="term" value="F:RNA polymerase II cis-regulatory region sequence-specific DNA binding"/>
    <property type="evidence" value="ECO:0007669"/>
    <property type="project" value="TreeGrafter"/>
</dbReference>
<evidence type="ECO:0000256" key="5">
    <source>
        <dbReference type="RuleBase" id="RU000682"/>
    </source>
</evidence>
<evidence type="ECO:0000313" key="8">
    <source>
        <dbReference type="EMBL" id="KAF7312577.1"/>
    </source>
</evidence>
<sequence>MLQTPLPTLPLGLDHSHEPAGPTSSEMFRDARNFDMTGCQFINVRGDMRVVEPSNPPRRRRREVSRTACSEYETFFSSLIPRKRGRPLLCPTPQTNLPREYQRRGICIGDVGSITLEGSFDFAFNVYLPASHPINNNLVPEGFCPLAPYQSVDVSQNDFLPGSHVTSSEVEAACVDLDSPDFPGGELHFACQGPDGALVALPYGSRLEKLVNLEGLRQYAARNAESWYRYINQVRGRRLVNGGLYVVTGCEKARSGGMATFQNVSSGRDFNISFTPRVAQDGRASYRFSRDNPAHTRTFESSTSNETIKPNNTVFLRGFTVSLRKGVRRMFSENLDNSQINDDSDGSSDGTREADIPFGSRNSFLSSLSLRFRSSKRSNGGKQASLDTFCTKTCELADDQPSMPVQSRDPSQMINEALLSRFPNATVAITHDDDWVDALDAWSLAQCEGDNAENFLESALSVREVEEKEGAVYLAADIDSAVETEPLFASSPQFGVDVNHEEQSQTCERTQQAEDQSTNFASLQEESDFQYDIDLILSSPRNLASWNIDALTDEPPPMDSPFGQIFQQDQSNIFFNGFHECATEQSRATKKLTARHSKLEIYPQQRFAQDHSGFIEYGGGGWDSHQHRASGSPVRALTISHSGRTPIQVNASGGEHVRVGDVLEGIHTLLRRNLDLSSDSQPEAPFIPLPGHRRRTPYTKSTLLALNFTLSPSPSGSLQFDMMKSPSEPTFYPYVPNEVKHRKRTTRAQLTLLEETFKRNTRPNTQLRERLAAELNLSPRNIQVWFQNRRAKEKVRAQSREHCGSRNGLPFPLSATESPAGRRPPGHGTLTSPPLNSDRGSASPDERVVAGALDAHQQALSISTPADWREGRPQPNIPRSDNDEEETEEAESRGRHDT</sequence>
<dbReference type="GeneID" id="59342106"/>
<dbReference type="OrthoDB" id="3222453at2759"/>
<dbReference type="PROSITE" id="PS50071">
    <property type="entry name" value="HOMEOBOX_2"/>
    <property type="match status" value="1"/>
</dbReference>
<evidence type="ECO:0000313" key="9">
    <source>
        <dbReference type="Proteomes" id="UP000636479"/>
    </source>
</evidence>
<keyword evidence="2 4" id="KW-0371">Homeobox</keyword>
<dbReference type="InterPro" id="IPR051000">
    <property type="entry name" value="Homeobox_DNA-bind_prot"/>
</dbReference>
<dbReference type="GO" id="GO:0005634">
    <property type="term" value="C:nucleus"/>
    <property type="evidence" value="ECO:0007669"/>
    <property type="project" value="UniProtKB-SubCell"/>
</dbReference>
<dbReference type="InterPro" id="IPR009057">
    <property type="entry name" value="Homeodomain-like_sf"/>
</dbReference>
<accession>A0A8H6T916</accession>
<dbReference type="AlphaFoldDB" id="A0A8H6T916"/>
<evidence type="ECO:0000256" key="4">
    <source>
        <dbReference type="PROSITE-ProRule" id="PRU00108"/>
    </source>
</evidence>
<dbReference type="SUPFAM" id="SSF46689">
    <property type="entry name" value="Homeodomain-like"/>
    <property type="match status" value="1"/>
</dbReference>
<feature type="region of interest" description="Disordered" evidence="6">
    <location>
        <begin position="797"/>
        <end position="898"/>
    </location>
</feature>
<evidence type="ECO:0000259" key="7">
    <source>
        <dbReference type="PROSITE" id="PS50071"/>
    </source>
</evidence>
<proteinExistence type="predicted"/>
<protein>
    <submittedName>
        <fullName evidence="8">Pleiotropic drug resistance ABC transporter protein</fullName>
    </submittedName>
</protein>
<dbReference type="Gene3D" id="1.10.10.60">
    <property type="entry name" value="Homeodomain-like"/>
    <property type="match status" value="1"/>
</dbReference>
<keyword evidence="9" id="KW-1185">Reference proteome</keyword>
<keyword evidence="3 4" id="KW-0539">Nucleus</keyword>
<evidence type="ECO:0000256" key="1">
    <source>
        <dbReference type="ARBA" id="ARBA00023125"/>
    </source>
</evidence>
<dbReference type="GO" id="GO:0000981">
    <property type="term" value="F:DNA-binding transcription factor activity, RNA polymerase II-specific"/>
    <property type="evidence" value="ECO:0007669"/>
    <property type="project" value="InterPro"/>
</dbReference>
<dbReference type="PROSITE" id="PS00027">
    <property type="entry name" value="HOMEOBOX_1"/>
    <property type="match status" value="1"/>
</dbReference>
<dbReference type="Pfam" id="PF00046">
    <property type="entry name" value="Homeodomain"/>
    <property type="match status" value="1"/>
</dbReference>
<name>A0A8H6T916_9AGAR</name>
<dbReference type="InterPro" id="IPR017970">
    <property type="entry name" value="Homeobox_CS"/>
</dbReference>
<keyword evidence="1 4" id="KW-0238">DNA-binding</keyword>
<dbReference type="PANTHER" id="PTHR24324">
    <property type="entry name" value="HOMEOBOX PROTEIN HHEX"/>
    <property type="match status" value="1"/>
</dbReference>